<protein>
    <submittedName>
        <fullName evidence="8">Biopolymer Transport Protein ExbD/lR</fullName>
    </submittedName>
</protein>
<evidence type="ECO:0000256" key="4">
    <source>
        <dbReference type="ARBA" id="ARBA00022692"/>
    </source>
</evidence>
<keyword evidence="4 7" id="KW-0812">Transmembrane</keyword>
<comment type="similarity">
    <text evidence="2 7">Belongs to the ExbD/TolR family.</text>
</comment>
<dbReference type="InterPro" id="IPR003400">
    <property type="entry name" value="ExbD"/>
</dbReference>
<evidence type="ECO:0000256" key="5">
    <source>
        <dbReference type="ARBA" id="ARBA00022989"/>
    </source>
</evidence>
<dbReference type="GO" id="GO:0015031">
    <property type="term" value="P:protein transport"/>
    <property type="evidence" value="ECO:0007669"/>
    <property type="project" value="UniProtKB-KW"/>
</dbReference>
<keyword evidence="6" id="KW-0472">Membrane</keyword>
<evidence type="ECO:0000313" key="8">
    <source>
        <dbReference type="EMBL" id="ALK83785.1"/>
    </source>
</evidence>
<keyword evidence="3" id="KW-1003">Cell membrane</keyword>
<reference evidence="9" key="1">
    <citation type="submission" date="2015-10" db="EMBL/GenBank/DDBJ databases">
        <title>Extensive mobilome-driven genome diversification in gut-associated Bacteroides vulgatus mpk.</title>
        <authorList>
            <person name="Beier S."/>
            <person name="Lange A."/>
            <person name="Huson D.H."/>
            <person name="Frick J.-S."/>
            <person name="Autenrieth I.B."/>
        </authorList>
    </citation>
    <scope>NUCLEOTIDE SEQUENCE [LARGE SCALE GENOMIC DNA]</scope>
    <source>
        <strain evidence="9">mpk</strain>
    </source>
</reference>
<sequence>MARKKRGVPGINSSSTADIAFMLLIFFLITTSMDTDRGLARRLPPPPENKDQKDDDIIVKERNILQVRLNKDNQLMCGTDYIDVKQLKEKAKEFIANPYDDENLPEKHRKNIPLLGDCMITENHVISVQNDVGTSYQAYIDVQNELVAAYNELRNELGKAKFGSFIMSATKMNKKLFVNIIRRRFLKLNLKSMEVSNGKI</sequence>
<dbReference type="Pfam" id="PF02472">
    <property type="entry name" value="ExbD"/>
    <property type="match status" value="1"/>
</dbReference>
<keyword evidence="7" id="KW-0653">Protein transport</keyword>
<dbReference type="EMBL" id="CP013020">
    <property type="protein sequence ID" value="ALK83785.1"/>
    <property type="molecule type" value="Genomic_DNA"/>
</dbReference>
<keyword evidence="7" id="KW-0813">Transport</keyword>
<accession>A0A0P0L6Q3</accession>
<evidence type="ECO:0000256" key="2">
    <source>
        <dbReference type="ARBA" id="ARBA00005811"/>
    </source>
</evidence>
<evidence type="ECO:0000256" key="3">
    <source>
        <dbReference type="ARBA" id="ARBA00022475"/>
    </source>
</evidence>
<evidence type="ECO:0000313" key="9">
    <source>
        <dbReference type="Proteomes" id="UP000061587"/>
    </source>
</evidence>
<keyword evidence="5" id="KW-1133">Transmembrane helix</keyword>
<organism evidence="8 9">
    <name type="scientific">Phocaeicola vulgatus</name>
    <name type="common">Bacteroides vulgatus</name>
    <dbReference type="NCBI Taxonomy" id="821"/>
    <lineage>
        <taxon>Bacteria</taxon>
        <taxon>Pseudomonadati</taxon>
        <taxon>Bacteroidota</taxon>
        <taxon>Bacteroidia</taxon>
        <taxon>Bacteroidales</taxon>
        <taxon>Bacteroidaceae</taxon>
        <taxon>Phocaeicola</taxon>
    </lineage>
</organism>
<reference evidence="8 9" key="2">
    <citation type="journal article" date="2016" name="Genome Biol. Evol.">
        <title>Extensive mobilome-driven genome diversification in mouse gut-associated Bacteroides vulgatus mpk.</title>
        <authorList>
            <person name="Lange A."/>
            <person name="Beier S."/>
            <person name="Steimle A."/>
            <person name="Autenrieth I.B."/>
            <person name="Huson D.H."/>
            <person name="Frick J.S."/>
        </authorList>
    </citation>
    <scope>NUCLEOTIDE SEQUENCE [LARGE SCALE GENOMIC DNA]</scope>
    <source>
        <strain evidence="9">mpk</strain>
    </source>
</reference>
<dbReference type="GO" id="GO:0022857">
    <property type="term" value="F:transmembrane transporter activity"/>
    <property type="evidence" value="ECO:0007669"/>
    <property type="project" value="InterPro"/>
</dbReference>
<comment type="subcellular location">
    <subcellularLocation>
        <location evidence="1">Cell membrane</location>
        <topology evidence="1">Single-pass membrane protein</topology>
    </subcellularLocation>
    <subcellularLocation>
        <location evidence="7">Cell membrane</location>
        <topology evidence="7">Single-pass type II membrane protein</topology>
    </subcellularLocation>
</comment>
<evidence type="ECO:0000256" key="1">
    <source>
        <dbReference type="ARBA" id="ARBA00004162"/>
    </source>
</evidence>
<gene>
    <name evidence="8" type="ORF">BvMPK_1171</name>
</gene>
<dbReference type="PANTHER" id="PTHR30558">
    <property type="entry name" value="EXBD MEMBRANE COMPONENT OF PMF-DRIVEN MACROMOLECULE IMPORT SYSTEM"/>
    <property type="match status" value="1"/>
</dbReference>
<dbReference type="GO" id="GO:0005886">
    <property type="term" value="C:plasma membrane"/>
    <property type="evidence" value="ECO:0007669"/>
    <property type="project" value="UniProtKB-SubCell"/>
</dbReference>
<dbReference type="Proteomes" id="UP000061587">
    <property type="component" value="Chromosome"/>
</dbReference>
<dbReference type="PATRIC" id="fig|821.40.peg.1398"/>
<dbReference type="AlphaFoldDB" id="A0A0P0L6Q3"/>
<evidence type="ECO:0000256" key="6">
    <source>
        <dbReference type="ARBA" id="ARBA00023136"/>
    </source>
</evidence>
<name>A0A0P0L6Q3_PHOVU</name>
<proteinExistence type="inferred from homology"/>
<evidence type="ECO:0000256" key="7">
    <source>
        <dbReference type="RuleBase" id="RU003879"/>
    </source>
</evidence>
<dbReference type="PANTHER" id="PTHR30558:SF3">
    <property type="entry name" value="BIOPOLYMER TRANSPORT PROTEIN EXBD-RELATED"/>
    <property type="match status" value="1"/>
</dbReference>